<reference evidence="2 3" key="1">
    <citation type="submission" date="2017-08" db="EMBL/GenBank/DDBJ databases">
        <authorList>
            <person name="de Groot N.N."/>
        </authorList>
    </citation>
    <scope>NUCLEOTIDE SEQUENCE [LARGE SCALE GENOMIC DNA]</scope>
    <source>
        <strain evidence="2 3">JC228</strain>
    </source>
</reference>
<sequence>MIVDPIYGSFELEPVLNDLLQSRPVQRLRGVHQGGASYLVNPKWCVTRYEHSVGVMLLVLRMGGSVEEQIAALLHDVSHTAFSHVTDFALRNKEEDYHEQIFKRVIEESEIPKILQNYGYTTEQIFSDFSKWTILEQPSPDLCADRIDYTLRDQYHYFHLNQDEIQTLLESLTVVDGLLCFRTIDAAEKFNSLYYQEVIDFFMDPLNAYGYWKLSIAIALGLKKKILEMNDLLKEDQEIWEILQQSRDPDVRQIMKQIHPHAEVVIDEKNYDFYTKNKIRLIDPMVLQNGEKVRASSISEEVEKLNQTAIERFNRGARIRVVSFNTAK</sequence>
<dbReference type="Proteomes" id="UP000219546">
    <property type="component" value="Unassembled WGS sequence"/>
</dbReference>
<dbReference type="FunFam" id="1.10.3210.10:FF:000026">
    <property type="entry name" value="Metal-dependent phosphohydrolase"/>
    <property type="match status" value="1"/>
</dbReference>
<accession>A0A285D3X3</accession>
<dbReference type="InterPro" id="IPR006674">
    <property type="entry name" value="HD_domain"/>
</dbReference>
<organism evidence="2 3">
    <name type="scientific">Bacillus oleivorans</name>
    <dbReference type="NCBI Taxonomy" id="1448271"/>
    <lineage>
        <taxon>Bacteria</taxon>
        <taxon>Bacillati</taxon>
        <taxon>Bacillota</taxon>
        <taxon>Bacilli</taxon>
        <taxon>Bacillales</taxon>
        <taxon>Bacillaceae</taxon>
        <taxon>Bacillus</taxon>
    </lineage>
</organism>
<dbReference type="PANTHER" id="PTHR11373">
    <property type="entry name" value="DEOXYNUCLEOSIDE TRIPHOSPHATE TRIPHOSPHOHYDROLASE"/>
    <property type="match status" value="1"/>
</dbReference>
<proteinExistence type="predicted"/>
<dbReference type="InterPro" id="IPR003607">
    <property type="entry name" value="HD/PDEase_dom"/>
</dbReference>
<keyword evidence="3" id="KW-1185">Reference proteome</keyword>
<evidence type="ECO:0000259" key="1">
    <source>
        <dbReference type="PROSITE" id="PS51831"/>
    </source>
</evidence>
<evidence type="ECO:0000313" key="3">
    <source>
        <dbReference type="Proteomes" id="UP000219546"/>
    </source>
</evidence>
<dbReference type="SMART" id="SM00471">
    <property type="entry name" value="HDc"/>
    <property type="match status" value="1"/>
</dbReference>
<dbReference type="AlphaFoldDB" id="A0A285D3X3"/>
<dbReference type="InterPro" id="IPR050135">
    <property type="entry name" value="dGTPase-like"/>
</dbReference>
<dbReference type="SUPFAM" id="SSF109604">
    <property type="entry name" value="HD-domain/PDEase-like"/>
    <property type="match status" value="1"/>
</dbReference>
<dbReference type="RefSeq" id="WP_097160001.1">
    <property type="nucleotide sequence ID" value="NZ_JBEPMQ010000009.1"/>
</dbReference>
<dbReference type="GO" id="GO:0008832">
    <property type="term" value="F:dGTPase activity"/>
    <property type="evidence" value="ECO:0007669"/>
    <property type="project" value="TreeGrafter"/>
</dbReference>
<dbReference type="OrthoDB" id="9814017at2"/>
<name>A0A285D3X3_9BACI</name>
<feature type="domain" description="HD" evidence="1">
    <location>
        <begin position="48"/>
        <end position="150"/>
    </location>
</feature>
<dbReference type="GO" id="GO:0006203">
    <property type="term" value="P:dGTP catabolic process"/>
    <property type="evidence" value="ECO:0007669"/>
    <property type="project" value="TreeGrafter"/>
</dbReference>
<gene>
    <name evidence="2" type="ORF">SAMN05877753_109164</name>
</gene>
<dbReference type="PROSITE" id="PS51831">
    <property type="entry name" value="HD"/>
    <property type="match status" value="1"/>
</dbReference>
<dbReference type="EMBL" id="OAOP01000009">
    <property type="protein sequence ID" value="SNX74527.1"/>
    <property type="molecule type" value="Genomic_DNA"/>
</dbReference>
<dbReference type="Pfam" id="PF01966">
    <property type="entry name" value="HD"/>
    <property type="match status" value="1"/>
</dbReference>
<dbReference type="CDD" id="cd00077">
    <property type="entry name" value="HDc"/>
    <property type="match status" value="1"/>
</dbReference>
<dbReference type="PANTHER" id="PTHR11373:SF41">
    <property type="entry name" value="METAL-DEPENDENT PHOSPHOHYDROLASE"/>
    <property type="match status" value="1"/>
</dbReference>
<dbReference type="Gene3D" id="1.10.3210.10">
    <property type="entry name" value="Hypothetical protein af1432"/>
    <property type="match status" value="1"/>
</dbReference>
<evidence type="ECO:0000313" key="2">
    <source>
        <dbReference type="EMBL" id="SNX74527.1"/>
    </source>
</evidence>
<protein>
    <recommendedName>
        <fullName evidence="1">HD domain-containing protein</fullName>
    </recommendedName>
</protein>